<dbReference type="Proteomes" id="UP001596388">
    <property type="component" value="Unassembled WGS sequence"/>
</dbReference>
<dbReference type="GeneID" id="79271783"/>
<dbReference type="InterPro" id="IPR055964">
    <property type="entry name" value="DUF7542"/>
</dbReference>
<reference evidence="2 3" key="1">
    <citation type="journal article" date="2019" name="Int. J. Syst. Evol. Microbiol.">
        <title>The Global Catalogue of Microorganisms (GCM) 10K type strain sequencing project: providing services to taxonomists for standard genome sequencing and annotation.</title>
        <authorList>
            <consortium name="The Broad Institute Genomics Platform"/>
            <consortium name="The Broad Institute Genome Sequencing Center for Infectious Disease"/>
            <person name="Wu L."/>
            <person name="Ma J."/>
        </authorList>
    </citation>
    <scope>NUCLEOTIDE SEQUENCE [LARGE SCALE GENOMIC DNA]</scope>
    <source>
        <strain evidence="2 3">DT55</strain>
    </source>
</reference>
<sequence length="80" mass="8780">METVVRVRCRDCDLAETYDSLRRARTAVADHERTAGHLVDWDIERLAAGVERAGDDAGVCGRDGCENPDSPLLDFGSDTE</sequence>
<feature type="region of interest" description="Disordered" evidence="1">
    <location>
        <begin position="61"/>
        <end position="80"/>
    </location>
</feature>
<proteinExistence type="predicted"/>
<evidence type="ECO:0000313" key="3">
    <source>
        <dbReference type="Proteomes" id="UP001596388"/>
    </source>
</evidence>
<dbReference type="RefSeq" id="WP_276239792.1">
    <property type="nucleotide sequence ID" value="NZ_CP119991.1"/>
</dbReference>
<evidence type="ECO:0000256" key="1">
    <source>
        <dbReference type="SAM" id="MobiDB-lite"/>
    </source>
</evidence>
<dbReference type="Pfam" id="PF24398">
    <property type="entry name" value="DUF7542"/>
    <property type="match status" value="1"/>
</dbReference>
<comment type="caution">
    <text evidence="2">The sequence shown here is derived from an EMBL/GenBank/DDBJ whole genome shotgun (WGS) entry which is preliminary data.</text>
</comment>
<evidence type="ECO:0000313" key="2">
    <source>
        <dbReference type="EMBL" id="MFC7095805.1"/>
    </source>
</evidence>
<name>A0ABD5WU86_9EURY</name>
<dbReference type="EMBL" id="JBHTAG010000001">
    <property type="protein sequence ID" value="MFC7095805.1"/>
    <property type="molecule type" value="Genomic_DNA"/>
</dbReference>
<keyword evidence="3" id="KW-1185">Reference proteome</keyword>
<gene>
    <name evidence="2" type="ORF">ACFQKD_00675</name>
</gene>
<organism evidence="2 3">
    <name type="scientific">Halobaculum marinum</name>
    <dbReference type="NCBI Taxonomy" id="3031996"/>
    <lineage>
        <taxon>Archaea</taxon>
        <taxon>Methanobacteriati</taxon>
        <taxon>Methanobacteriota</taxon>
        <taxon>Stenosarchaea group</taxon>
        <taxon>Halobacteria</taxon>
        <taxon>Halobacteriales</taxon>
        <taxon>Haloferacaceae</taxon>
        <taxon>Halobaculum</taxon>
    </lineage>
</organism>
<accession>A0ABD5WU86</accession>
<protein>
    <submittedName>
        <fullName evidence="2">Uncharacterized protein</fullName>
    </submittedName>
</protein>
<dbReference type="AlphaFoldDB" id="A0ABD5WU86"/>